<organism evidence="1 2">
    <name type="scientific">Scopulibacillus cellulosilyticus</name>
    <dbReference type="NCBI Taxonomy" id="2665665"/>
    <lineage>
        <taxon>Bacteria</taxon>
        <taxon>Bacillati</taxon>
        <taxon>Bacillota</taxon>
        <taxon>Bacilli</taxon>
        <taxon>Bacillales</taxon>
        <taxon>Sporolactobacillaceae</taxon>
        <taxon>Scopulibacillus</taxon>
    </lineage>
</organism>
<reference evidence="2" key="1">
    <citation type="journal article" date="2019" name="Int. J. Syst. Evol. Microbiol.">
        <title>The Global Catalogue of Microorganisms (GCM) 10K type strain sequencing project: providing services to taxonomists for standard genome sequencing and annotation.</title>
        <authorList>
            <consortium name="The Broad Institute Genomics Platform"/>
            <consortium name="The Broad Institute Genome Sequencing Center for Infectious Disease"/>
            <person name="Wu L."/>
            <person name="Ma J."/>
        </authorList>
    </citation>
    <scope>NUCLEOTIDE SEQUENCE [LARGE SCALE GENOMIC DNA]</scope>
    <source>
        <strain evidence="2">CGMCC 1.16305</strain>
    </source>
</reference>
<sequence>MFDPTIYENLKVVIEGAVYELDLNGNLSVIDRVDNIDLAKMSRDFSLTFTKRDGTVSAKLTLSANTQTLSAEILDADTANLGCQLKITFYVNVQHPETDCEAILFLINKHWRKYRPSVTQHLSYIYGEYNGEFQDAINISLNESINESHISEVKEFLASIIDTLTSLEHDF</sequence>
<gene>
    <name evidence="1" type="ORF">ACFQRG_20550</name>
</gene>
<evidence type="ECO:0000313" key="2">
    <source>
        <dbReference type="Proteomes" id="UP001596505"/>
    </source>
</evidence>
<comment type="caution">
    <text evidence="1">The sequence shown here is derived from an EMBL/GenBank/DDBJ whole genome shotgun (WGS) entry which is preliminary data.</text>
</comment>
<protein>
    <submittedName>
        <fullName evidence="1">Uncharacterized protein</fullName>
    </submittedName>
</protein>
<keyword evidence="2" id="KW-1185">Reference proteome</keyword>
<accession>A0ABW2Q6M0</accession>
<name>A0ABW2Q6M0_9BACL</name>
<evidence type="ECO:0000313" key="1">
    <source>
        <dbReference type="EMBL" id="MFC7395303.1"/>
    </source>
</evidence>
<dbReference type="EMBL" id="JBHTCO010000044">
    <property type="protein sequence ID" value="MFC7395303.1"/>
    <property type="molecule type" value="Genomic_DNA"/>
</dbReference>
<proteinExistence type="predicted"/>
<dbReference type="Proteomes" id="UP001596505">
    <property type="component" value="Unassembled WGS sequence"/>
</dbReference>
<dbReference type="RefSeq" id="WP_380969714.1">
    <property type="nucleotide sequence ID" value="NZ_JBHTCO010000044.1"/>
</dbReference>